<comment type="caution">
    <text evidence="9">Lacks conserved residue(s) required for the propagation of feature annotation.</text>
</comment>
<dbReference type="Pfam" id="PF08016">
    <property type="entry name" value="PKD_channel"/>
    <property type="match status" value="1"/>
</dbReference>
<evidence type="ECO:0000256" key="8">
    <source>
        <dbReference type="PIRSR" id="PIRSR603915-2"/>
    </source>
</evidence>
<dbReference type="Pfam" id="PF20519">
    <property type="entry name" value="Polycystin_dom"/>
    <property type="match status" value="1"/>
</dbReference>
<feature type="transmembrane region" description="Helical" evidence="10">
    <location>
        <begin position="651"/>
        <end position="674"/>
    </location>
</feature>
<dbReference type="Pfam" id="PF01477">
    <property type="entry name" value="PLAT"/>
    <property type="match status" value="1"/>
</dbReference>
<feature type="transmembrane region" description="Helical" evidence="10">
    <location>
        <begin position="1032"/>
        <end position="1050"/>
    </location>
</feature>
<dbReference type="GO" id="GO:0050982">
    <property type="term" value="P:detection of mechanical stimulus"/>
    <property type="evidence" value="ECO:0007669"/>
    <property type="project" value="TreeGrafter"/>
</dbReference>
<dbReference type="PANTHER" id="PTHR10877">
    <property type="entry name" value="POLYCYSTIN FAMILY MEMBER"/>
    <property type="match status" value="1"/>
</dbReference>
<feature type="transmembrane region" description="Helical" evidence="10">
    <location>
        <begin position="368"/>
        <end position="385"/>
    </location>
</feature>
<feature type="domain" description="PLAT" evidence="11">
    <location>
        <begin position="184"/>
        <end position="310"/>
    </location>
</feature>
<feature type="transmembrane region" description="Helical" evidence="10">
    <location>
        <begin position="993"/>
        <end position="1011"/>
    </location>
</feature>
<keyword evidence="7" id="KW-0325">Glycoprotein</keyword>
<feature type="transmembrane region" description="Helical" evidence="10">
    <location>
        <begin position="544"/>
        <end position="566"/>
    </location>
</feature>
<dbReference type="InterPro" id="IPR013122">
    <property type="entry name" value="PKD1_2_channel"/>
</dbReference>
<evidence type="ECO:0000256" key="2">
    <source>
        <dbReference type="ARBA" id="ARBA00007200"/>
    </source>
</evidence>
<dbReference type="GO" id="GO:0016020">
    <property type="term" value="C:membrane"/>
    <property type="evidence" value="ECO:0007669"/>
    <property type="project" value="UniProtKB-SubCell"/>
</dbReference>
<dbReference type="InterPro" id="IPR051223">
    <property type="entry name" value="Polycystin"/>
</dbReference>
<evidence type="ECO:0000259" key="11">
    <source>
        <dbReference type="PROSITE" id="PS50095"/>
    </source>
</evidence>
<dbReference type="Proteomes" id="UP000046393">
    <property type="component" value="Unplaced"/>
</dbReference>
<dbReference type="FunFam" id="2.60.60.20:FF:000027">
    <property type="entry name" value="Protein CBR-LOV-1"/>
    <property type="match status" value="1"/>
</dbReference>
<dbReference type="PROSITE" id="PS50095">
    <property type="entry name" value="PLAT"/>
    <property type="match status" value="1"/>
</dbReference>
<evidence type="ECO:0000256" key="6">
    <source>
        <dbReference type="ARBA" id="ARBA00023136"/>
    </source>
</evidence>
<organism evidence="12 13">
    <name type="scientific">Syphacia muris</name>
    <dbReference type="NCBI Taxonomy" id="451379"/>
    <lineage>
        <taxon>Eukaryota</taxon>
        <taxon>Metazoa</taxon>
        <taxon>Ecdysozoa</taxon>
        <taxon>Nematoda</taxon>
        <taxon>Chromadorea</taxon>
        <taxon>Rhabditida</taxon>
        <taxon>Spirurina</taxon>
        <taxon>Oxyuridomorpha</taxon>
        <taxon>Oxyuroidea</taxon>
        <taxon>Oxyuridae</taxon>
        <taxon>Syphacia</taxon>
    </lineage>
</organism>
<evidence type="ECO:0000313" key="12">
    <source>
        <dbReference type="Proteomes" id="UP000046393"/>
    </source>
</evidence>
<feature type="transmembrane region" description="Helical" evidence="10">
    <location>
        <begin position="104"/>
        <end position="124"/>
    </location>
</feature>
<dbReference type="GO" id="GO:0005262">
    <property type="term" value="F:calcium channel activity"/>
    <property type="evidence" value="ECO:0007669"/>
    <property type="project" value="TreeGrafter"/>
</dbReference>
<feature type="disulfide bond" evidence="8">
    <location>
        <begin position="836"/>
        <end position="849"/>
    </location>
</feature>
<dbReference type="InterPro" id="IPR003915">
    <property type="entry name" value="PKD_2"/>
</dbReference>
<dbReference type="Gene3D" id="2.60.60.20">
    <property type="entry name" value="PLAT/LH2 domain"/>
    <property type="match status" value="1"/>
</dbReference>
<dbReference type="InterPro" id="IPR036392">
    <property type="entry name" value="PLAT/LH2_dom_sf"/>
</dbReference>
<keyword evidence="12" id="KW-1185">Reference proteome</keyword>
<dbReference type="SMART" id="SM00308">
    <property type="entry name" value="LH2"/>
    <property type="match status" value="1"/>
</dbReference>
<feature type="transmembrane region" description="Helical" evidence="10">
    <location>
        <begin position="136"/>
        <end position="161"/>
    </location>
</feature>
<accession>A0A0N5AZ61</accession>
<keyword evidence="6 10" id="KW-0472">Membrane</keyword>
<comment type="similarity">
    <text evidence="2">Belongs to the polycystin family.</text>
</comment>
<evidence type="ECO:0000313" key="13">
    <source>
        <dbReference type="WBParaSite" id="SMUV_0001027901-mRNA-1"/>
    </source>
</evidence>
<evidence type="ECO:0000256" key="7">
    <source>
        <dbReference type="ARBA" id="ARBA00023180"/>
    </source>
</evidence>
<feature type="transmembrane region" description="Helical" evidence="10">
    <location>
        <begin position="433"/>
        <end position="457"/>
    </location>
</feature>
<reference evidence="13" key="1">
    <citation type="submission" date="2017-02" db="UniProtKB">
        <authorList>
            <consortium name="WormBaseParasite"/>
        </authorList>
    </citation>
    <scope>IDENTIFICATION</scope>
</reference>
<feature type="transmembrane region" description="Helical" evidence="10">
    <location>
        <begin position="511"/>
        <end position="532"/>
    </location>
</feature>
<feature type="transmembrane region" description="Helical" evidence="10">
    <location>
        <begin position="1081"/>
        <end position="1097"/>
    </location>
</feature>
<evidence type="ECO:0000256" key="10">
    <source>
        <dbReference type="SAM" id="Phobius"/>
    </source>
</evidence>
<sequence>MRMLLCNNVSEINNFVIDNTELANKTGLFFIGVGCALAEPDNKTKTVEYRAGNSTPKYFEHQLPISYTLQILAKGCFYVDTEADSFRSHGLKIRNAVMPIGDKIIGCSSTHLTTFSIGITGIIVPNTFDYIYKENAHPATSMAIIIAVFSLFCGFAALLGYNHDKLDICKGRIRFMEDNHYNTYFYMIAVQTGYRMFATTDSNVNFKIVFINLIGTSGSTLARKLKSKSKMGEQFRWGTTERFVMATEKSLGELKSLRVWIDESGLAHRQSWFCNKMVFKDLQTGKIYEFAVNNWFGMQNGDGKTERLVEVRAPEAFGFIADVLNLHSVAEHLSYWNMFTVSYSTLPSDPTSSGGLLTRWRFTRLERVSNVYLALSLALMVNLLVTRGEEHNTIQTCFFSLFRYCFTIKDASYTVTVNTNSDVTATVEVMEKIYFQIWLSLILSLICVPSTIIVPWIHSFVINLSSMYLFSSKIPAIHKAEERGQDYRPWSKRNRDGKFTLKHRLTRFVKAAEALLGILCAFITLHSSFYYFYEEVLAFSRRTIVTLVFWILLIEPLKMLSFSLAINFRAKINRDIQAIICAAVVTRYFKDYALIRSYEMKAINCIKEYVTIKRNKTPSHPLVKVTDHGQRLPYLHKSYEIRERRMREEQLFLTGREIIGFFSSITICLGLAAYSRDVSAYYYKMQVTGFLITVQCHELKRSGSNNDDDQMLLYFYIFFPEHKHKTQYKLCKLFNIENTTSGIGSFLIIKNESDFWSYMKNDFIESYQVSWYNGEAAKGMTGFLNDKAMSYTYADFKSNRAQTKCNYIQSIYTVKVSRLMGYGILRQIRSVPNRNCKVSSLFAKHFDACEGYTQKRYEDNMQAYDRSWKQQPNYKPYEYVYRSETELQGSRSDMAGEFDKYSAAGYIIPLNGSKVSLRLKIQQMQDEHWIDRNTRGLFIEFAVYNGQTNHFAVISLSVEVPPFGTYYSRASVEVVRLIKYIGPDGTTVITFEALYLLFCVVYLIKELYKLFTGGALSIVNLFRQYFKSFGKISDVAIVISSFCSLLIYWMRAIAVNKVSQKFLATNGNAYIRLNFECDLEIKFLGLMATIHNWLFAFRFNRRIGVFASTLARSLKAIAIFAIIFIIVNFAFDSSLYLLLVSHLESYRNPVVVAKNGVISLLGKLSSADVITASGVGSVIYLIFMLIGIVGLLNIFVMMIMYEFEEVRFDPKNQTNDYEVVNHIETKILRLTNRFKRHHIPNLGFPDKMHTTFICDRLLAKVDLLKHSTICLSEFLRSYNSNKMININD</sequence>
<dbReference type="PANTHER" id="PTHR10877:SF194">
    <property type="entry name" value="LOCATION OF VULVA DEFECTIVE 1"/>
    <property type="match status" value="1"/>
</dbReference>
<dbReference type="WBParaSite" id="SMUV_0001027901-mRNA-1">
    <property type="protein sequence ID" value="SMUV_0001027901-mRNA-1"/>
    <property type="gene ID" value="SMUV_0001027901"/>
</dbReference>
<evidence type="ECO:0000256" key="3">
    <source>
        <dbReference type="ARBA" id="ARBA00022692"/>
    </source>
</evidence>
<evidence type="ECO:0000256" key="9">
    <source>
        <dbReference type="PROSITE-ProRule" id="PRU00152"/>
    </source>
</evidence>
<keyword evidence="3 10" id="KW-0812">Transmembrane</keyword>
<comment type="subcellular location">
    <subcellularLocation>
        <location evidence="1">Membrane</location>
        <topology evidence="1">Multi-pass membrane protein</topology>
    </subcellularLocation>
</comment>
<dbReference type="GO" id="GO:0005509">
    <property type="term" value="F:calcium ion binding"/>
    <property type="evidence" value="ECO:0007669"/>
    <property type="project" value="InterPro"/>
</dbReference>
<evidence type="ECO:0000256" key="5">
    <source>
        <dbReference type="ARBA" id="ARBA00022989"/>
    </source>
</evidence>
<evidence type="ECO:0000256" key="4">
    <source>
        <dbReference type="ARBA" id="ARBA00022729"/>
    </source>
</evidence>
<dbReference type="STRING" id="451379.A0A0N5AZ61"/>
<feature type="transmembrane region" description="Helical" evidence="10">
    <location>
        <begin position="1117"/>
        <end position="1139"/>
    </location>
</feature>
<dbReference type="SUPFAM" id="SSF49723">
    <property type="entry name" value="Lipase/lipooxygenase domain (PLAT/LH2 domain)"/>
    <property type="match status" value="1"/>
</dbReference>
<protein>
    <submittedName>
        <fullName evidence="13">PLAT domain-containing protein</fullName>
    </submittedName>
</protein>
<feature type="transmembrane region" description="Helical" evidence="10">
    <location>
        <begin position="1178"/>
        <end position="1201"/>
    </location>
</feature>
<name>A0A0N5AZ61_9BILA</name>
<evidence type="ECO:0000256" key="1">
    <source>
        <dbReference type="ARBA" id="ARBA00004141"/>
    </source>
</evidence>
<keyword evidence="4" id="KW-0732">Signal</keyword>
<keyword evidence="5 10" id="KW-1133">Transmembrane helix</keyword>
<dbReference type="InterPro" id="IPR001024">
    <property type="entry name" value="PLAT/LH2_dom"/>
</dbReference>
<proteinExistence type="inferred from homology"/>
<dbReference type="PRINTS" id="PR01433">
    <property type="entry name" value="POLYCYSTIN2"/>
</dbReference>
<dbReference type="InterPro" id="IPR046791">
    <property type="entry name" value="Polycystin_dom"/>
</dbReference>